<evidence type="ECO:0000313" key="11">
    <source>
        <dbReference type="EMBL" id="SDP89454.1"/>
    </source>
</evidence>
<dbReference type="InterPro" id="IPR008252">
    <property type="entry name" value="Pept_S15_Xpro"/>
</dbReference>
<dbReference type="AlphaFoldDB" id="A0A1H0WFH2"/>
<evidence type="ECO:0000256" key="4">
    <source>
        <dbReference type="ARBA" id="ARBA00022438"/>
    </source>
</evidence>
<dbReference type="EMBL" id="FNJB01000021">
    <property type="protein sequence ID" value="SDP89454.1"/>
    <property type="molecule type" value="Genomic_DNA"/>
</dbReference>
<evidence type="ECO:0000256" key="7">
    <source>
        <dbReference type="ARBA" id="ARBA00022825"/>
    </source>
</evidence>
<dbReference type="InterPro" id="IPR008979">
    <property type="entry name" value="Galactose-bd-like_sf"/>
</dbReference>
<comment type="similarity">
    <text evidence="2">Belongs to the peptidase S15 family.</text>
</comment>
<reference evidence="12" key="1">
    <citation type="submission" date="2016-10" db="EMBL/GenBank/DDBJ databases">
        <authorList>
            <person name="Varghese N."/>
            <person name="Submissions S."/>
        </authorList>
    </citation>
    <scope>NUCLEOTIDE SEQUENCE [LARGE SCALE GENOMIC DNA]</scope>
    <source>
        <strain evidence="12">IBRC-M 10655</strain>
    </source>
</reference>
<dbReference type="Gene3D" id="3.40.50.1820">
    <property type="entry name" value="alpha/beta hydrolase"/>
    <property type="match status" value="2"/>
</dbReference>
<dbReference type="SMART" id="SM00939">
    <property type="entry name" value="PepX_C"/>
    <property type="match status" value="1"/>
</dbReference>
<dbReference type="GO" id="GO:0008236">
    <property type="term" value="F:serine-type peptidase activity"/>
    <property type="evidence" value="ECO:0007669"/>
    <property type="project" value="UniProtKB-KW"/>
</dbReference>
<evidence type="ECO:0000256" key="1">
    <source>
        <dbReference type="ARBA" id="ARBA00000123"/>
    </source>
</evidence>
<dbReference type="InterPro" id="IPR000383">
    <property type="entry name" value="Xaa-Pro-like_dom"/>
</dbReference>
<evidence type="ECO:0000256" key="6">
    <source>
        <dbReference type="ARBA" id="ARBA00022801"/>
    </source>
</evidence>
<comment type="catalytic activity">
    <reaction evidence="1">
        <text>Hydrolyzes Xaa-Pro-|- bonds to release unblocked, N-terminal dipeptides from substrates including Ala-Pro-|-p-nitroanilide and (sequentially) Tyr-Pro-|-Phe-Pro-|-Gly-Pro-|-Ile.</text>
        <dbReference type="EC" id="3.4.14.11"/>
    </reaction>
</comment>
<dbReference type="GO" id="GO:0008239">
    <property type="term" value="F:dipeptidyl-peptidase activity"/>
    <property type="evidence" value="ECO:0007669"/>
    <property type="project" value="UniProtKB-EC"/>
</dbReference>
<dbReference type="STRING" id="504798.SAMN05421871_101582"/>
<keyword evidence="5" id="KW-0645">Protease</keyword>
<dbReference type="SUPFAM" id="SSF49785">
    <property type="entry name" value="Galactose-binding domain-like"/>
    <property type="match status" value="1"/>
</dbReference>
<organism evidence="11 12">
    <name type="scientific">Actinokineospora alba</name>
    <dbReference type="NCBI Taxonomy" id="504798"/>
    <lineage>
        <taxon>Bacteria</taxon>
        <taxon>Bacillati</taxon>
        <taxon>Actinomycetota</taxon>
        <taxon>Actinomycetes</taxon>
        <taxon>Pseudonocardiales</taxon>
        <taxon>Pseudonocardiaceae</taxon>
        <taxon>Actinokineospora</taxon>
    </lineage>
</organism>
<evidence type="ECO:0000256" key="3">
    <source>
        <dbReference type="ARBA" id="ARBA00012463"/>
    </source>
</evidence>
<dbReference type="InterPro" id="IPR006311">
    <property type="entry name" value="TAT_signal"/>
</dbReference>
<dbReference type="NCBIfam" id="NF003780">
    <property type="entry name" value="PRK05371.1-1"/>
    <property type="match status" value="1"/>
</dbReference>
<dbReference type="InterPro" id="IPR013736">
    <property type="entry name" value="Xaa-Pro_dipept_C"/>
</dbReference>
<dbReference type="Pfam" id="PF08530">
    <property type="entry name" value="PepX_C"/>
    <property type="match status" value="1"/>
</dbReference>
<feature type="domain" description="Xaa-Pro dipeptidyl-peptidase C-terminal" evidence="10">
    <location>
        <begin position="342"/>
        <end position="601"/>
    </location>
</feature>
<dbReference type="OrthoDB" id="5240615at2"/>
<evidence type="ECO:0000256" key="9">
    <source>
        <dbReference type="SAM" id="SignalP"/>
    </source>
</evidence>
<dbReference type="PROSITE" id="PS51318">
    <property type="entry name" value="TAT"/>
    <property type="match status" value="1"/>
</dbReference>
<dbReference type="Gene3D" id="2.60.120.260">
    <property type="entry name" value="Galactose-binding domain-like"/>
    <property type="match status" value="1"/>
</dbReference>
<accession>A0A1H0WFH2</accession>
<keyword evidence="7" id="KW-0720">Serine protease</keyword>
<keyword evidence="6" id="KW-0378">Hydrolase</keyword>
<evidence type="ECO:0000256" key="2">
    <source>
        <dbReference type="ARBA" id="ARBA00010819"/>
    </source>
</evidence>
<evidence type="ECO:0000313" key="12">
    <source>
        <dbReference type="Proteomes" id="UP000199651"/>
    </source>
</evidence>
<keyword evidence="9" id="KW-0732">Signal</keyword>
<evidence type="ECO:0000256" key="8">
    <source>
        <dbReference type="ARBA" id="ARBA00030045"/>
    </source>
</evidence>
<dbReference type="Pfam" id="PF02129">
    <property type="entry name" value="Peptidase_S15"/>
    <property type="match status" value="1"/>
</dbReference>
<name>A0A1H0WFH2_9PSEU</name>
<dbReference type="Proteomes" id="UP000199651">
    <property type="component" value="Unassembled WGS sequence"/>
</dbReference>
<gene>
    <name evidence="11" type="ORF">SAMN05192558_1212</name>
</gene>
<dbReference type="RefSeq" id="WP_091383920.1">
    <property type="nucleotide sequence ID" value="NZ_FNDV01000001.1"/>
</dbReference>
<dbReference type="InterPro" id="IPR005674">
    <property type="entry name" value="CocE/Ser_esterase"/>
</dbReference>
<evidence type="ECO:0000256" key="5">
    <source>
        <dbReference type="ARBA" id="ARBA00022670"/>
    </source>
</evidence>
<dbReference type="PRINTS" id="PR00923">
    <property type="entry name" value="LACTOPTASE"/>
</dbReference>
<dbReference type="NCBIfam" id="TIGR00976">
    <property type="entry name" value="CocE_NonD"/>
    <property type="match status" value="1"/>
</dbReference>
<evidence type="ECO:0000259" key="10">
    <source>
        <dbReference type="SMART" id="SM00939"/>
    </source>
</evidence>
<dbReference type="SUPFAM" id="SSF53474">
    <property type="entry name" value="alpha/beta-Hydrolases"/>
    <property type="match status" value="1"/>
</dbReference>
<proteinExistence type="inferred from homology"/>
<protein>
    <recommendedName>
        <fullName evidence="3">Xaa-Pro dipeptidyl-peptidase</fullName>
        <ecNumber evidence="3">3.4.14.11</ecNumber>
    </recommendedName>
    <alternativeName>
        <fullName evidence="8">X-prolyl-dipeptidyl aminopeptidase</fullName>
    </alternativeName>
</protein>
<dbReference type="GO" id="GO:0004177">
    <property type="term" value="F:aminopeptidase activity"/>
    <property type="evidence" value="ECO:0007669"/>
    <property type="project" value="UniProtKB-KW"/>
</dbReference>
<keyword evidence="4" id="KW-0031">Aminopeptidase</keyword>
<dbReference type="InterPro" id="IPR029058">
    <property type="entry name" value="AB_hydrolase_fold"/>
</dbReference>
<feature type="chain" id="PRO_5011684608" description="Xaa-Pro dipeptidyl-peptidase" evidence="9">
    <location>
        <begin position="27"/>
        <end position="608"/>
    </location>
</feature>
<dbReference type="EC" id="3.4.14.11" evidence="3"/>
<dbReference type="GO" id="GO:0006508">
    <property type="term" value="P:proteolysis"/>
    <property type="evidence" value="ECO:0007669"/>
    <property type="project" value="UniProtKB-KW"/>
</dbReference>
<sequence>MTIRRSLLTVVAAVGAVLVPLSPAAAEPLESTPIYSYADAVRETVWVDTGLTSPQGARVRVAADIIRPREAQTAGVKVPVIMDASPYYTSLGRGNEGQRKTYDSAGRPIQFPLFYDNYFVPRGYAVVLVDLSGTARSNGCVDVGGRSEVASGKAVVDWLNGRATGYTSATGSTQASATWSSGAVGMIGKSWDGTIANGVAATGVDGLKTVVPIGAISSWYDYYRAHGATLTMGTPSALVSRVENSAAANNCATVKSTLDSGSPSSGDMTTMWRERDYVPNAANVKASVFVVHGVNDLNVKSINFGQWWNALPATVERKLWLTQAGHVDPFDFRRSVWVDTLHRWFDHYLMGIDNGIQNDPRSTVEHQPDVWKDDVSWPVVTTPKHLYAHASSTAGVGTLNSAPPPPTEIPVWARFTDNRSSEYTWITNPTSTSSARLIYSSPALTADNRISGTPRITVTATSSAGAARLTAVLVDLGPSTIRNYRASGEGITTLSTRSCWGESGTGDSACFLDTATNKTSTSANIISRGWADLGHYASLDSRKTLSPNTPYKITFNLASTDQVIPAGHKLALVIGSTDSSYIGSAGSYPKIAVDLTKTVLQIPMTGSF</sequence>
<keyword evidence="12" id="KW-1185">Reference proteome</keyword>
<feature type="signal peptide" evidence="9">
    <location>
        <begin position="1"/>
        <end position="26"/>
    </location>
</feature>